<protein>
    <submittedName>
        <fullName evidence="3">EamA-like transporter family protein</fullName>
    </submittedName>
</protein>
<feature type="transmembrane region" description="Helical" evidence="1">
    <location>
        <begin position="262"/>
        <end position="282"/>
    </location>
</feature>
<feature type="transmembrane region" description="Helical" evidence="1">
    <location>
        <begin position="207"/>
        <end position="227"/>
    </location>
</feature>
<dbReference type="OrthoDB" id="9810239at2"/>
<dbReference type="Pfam" id="PF00892">
    <property type="entry name" value="EamA"/>
    <property type="match status" value="1"/>
</dbReference>
<dbReference type="PANTHER" id="PTHR22911">
    <property type="entry name" value="ACYL-MALONYL CONDENSING ENZYME-RELATED"/>
    <property type="match status" value="1"/>
</dbReference>
<evidence type="ECO:0000313" key="3">
    <source>
        <dbReference type="EMBL" id="PQV58931.1"/>
    </source>
</evidence>
<feature type="transmembrane region" description="Helical" evidence="1">
    <location>
        <begin position="183"/>
        <end position="201"/>
    </location>
</feature>
<accession>A0A2S8SDK5</accession>
<dbReference type="SUPFAM" id="SSF103481">
    <property type="entry name" value="Multidrug resistance efflux transporter EmrE"/>
    <property type="match status" value="2"/>
</dbReference>
<keyword evidence="1" id="KW-1133">Transmembrane helix</keyword>
<reference evidence="3 4" key="1">
    <citation type="submission" date="2018-02" db="EMBL/GenBank/DDBJ databases">
        <title>Genomic Encyclopedia of Archaeal and Bacterial Type Strains, Phase II (KMG-II): from individual species to whole genera.</title>
        <authorList>
            <person name="Goeker M."/>
        </authorList>
    </citation>
    <scope>NUCLEOTIDE SEQUENCE [LARGE SCALE GENOMIC DNA]</scope>
    <source>
        <strain evidence="3 4">DSM 18921</strain>
    </source>
</reference>
<proteinExistence type="predicted"/>
<feature type="transmembrane region" description="Helical" evidence="1">
    <location>
        <begin position="239"/>
        <end position="256"/>
    </location>
</feature>
<dbReference type="Proteomes" id="UP000238338">
    <property type="component" value="Unassembled WGS sequence"/>
</dbReference>
<feature type="transmembrane region" description="Helical" evidence="1">
    <location>
        <begin position="37"/>
        <end position="54"/>
    </location>
</feature>
<dbReference type="InterPro" id="IPR037185">
    <property type="entry name" value="EmrE-like"/>
</dbReference>
<keyword evidence="1" id="KW-0812">Transmembrane</keyword>
<feature type="transmembrane region" description="Helical" evidence="1">
    <location>
        <begin position="96"/>
        <end position="116"/>
    </location>
</feature>
<dbReference type="GO" id="GO:0016020">
    <property type="term" value="C:membrane"/>
    <property type="evidence" value="ECO:0007669"/>
    <property type="project" value="InterPro"/>
</dbReference>
<feature type="domain" description="EamA" evidence="2">
    <location>
        <begin position="7"/>
        <end position="139"/>
    </location>
</feature>
<organism evidence="3 4">
    <name type="scientific">Albidovulum denitrificans</name>
    <dbReference type="NCBI Taxonomy" id="404881"/>
    <lineage>
        <taxon>Bacteria</taxon>
        <taxon>Pseudomonadati</taxon>
        <taxon>Pseudomonadota</taxon>
        <taxon>Alphaproteobacteria</taxon>
        <taxon>Rhodobacterales</taxon>
        <taxon>Paracoccaceae</taxon>
        <taxon>Albidovulum</taxon>
    </lineage>
</organism>
<sequence>MTRHPLFGVLLAMAGALVLTPDTLLMRWSGMGGFAMLAWRGLLMGSVLLLLWPLTGRSGWSQLPMLARPAGIGVILCHATNATLFALGIAVAPVPIVLLTVATVPVFAAVFGRLLLGERTSAATWITMVAVLAGIAIAVTGRGAEGGAGHPLLGAAAGFGVAAAMALNFVLLRRNRQVPIQPAMGLGALLAGLVGLSLAGLPAMGDGAVWAIAVTGAVILPMSFLSLSIAARHTSATNVSLLLLLETVLGPVWVWLGADEPLTGAMILGGAIVVGALALYLLREGRR</sequence>
<evidence type="ECO:0000259" key="2">
    <source>
        <dbReference type="Pfam" id="PF00892"/>
    </source>
</evidence>
<dbReference type="AlphaFoldDB" id="A0A2S8SDK5"/>
<dbReference type="PANTHER" id="PTHR22911:SF137">
    <property type="entry name" value="SOLUTE CARRIER FAMILY 35 MEMBER G2-RELATED"/>
    <property type="match status" value="1"/>
</dbReference>
<comment type="caution">
    <text evidence="3">The sequence shown here is derived from an EMBL/GenBank/DDBJ whole genome shotgun (WGS) entry which is preliminary data.</text>
</comment>
<dbReference type="RefSeq" id="WP_105513154.1">
    <property type="nucleotide sequence ID" value="NZ_PVEP01000001.1"/>
</dbReference>
<evidence type="ECO:0000256" key="1">
    <source>
        <dbReference type="SAM" id="Phobius"/>
    </source>
</evidence>
<keyword evidence="1" id="KW-0472">Membrane</keyword>
<feature type="transmembrane region" description="Helical" evidence="1">
    <location>
        <begin position="66"/>
        <end position="90"/>
    </location>
</feature>
<gene>
    <name evidence="3" type="ORF">LX70_00750</name>
</gene>
<dbReference type="EMBL" id="PVEP01000001">
    <property type="protein sequence ID" value="PQV58931.1"/>
    <property type="molecule type" value="Genomic_DNA"/>
</dbReference>
<feature type="transmembrane region" description="Helical" evidence="1">
    <location>
        <begin position="152"/>
        <end position="171"/>
    </location>
</feature>
<dbReference type="InterPro" id="IPR000620">
    <property type="entry name" value="EamA_dom"/>
</dbReference>
<name>A0A2S8SDK5_9RHOB</name>
<evidence type="ECO:0000313" key="4">
    <source>
        <dbReference type="Proteomes" id="UP000238338"/>
    </source>
</evidence>
<feature type="transmembrane region" description="Helical" evidence="1">
    <location>
        <begin position="123"/>
        <end position="140"/>
    </location>
</feature>
<keyword evidence="4" id="KW-1185">Reference proteome</keyword>